<gene>
    <name evidence="11" type="ORF">GSMUA_147090.1</name>
</gene>
<comment type="catalytic activity">
    <reaction evidence="1">
        <text>S-ubiquitinyl-[E2 ubiquitin-conjugating enzyme]-L-cysteine + [acceptor protein]-L-lysine = [E2 ubiquitin-conjugating enzyme]-L-cysteine + N(6)-ubiquitinyl-[acceptor protein]-L-lysine.</text>
        <dbReference type="EC" id="2.3.2.27"/>
    </reaction>
</comment>
<dbReference type="Pfam" id="PF13639">
    <property type="entry name" value="zf-RING_2"/>
    <property type="match status" value="1"/>
</dbReference>
<evidence type="ECO:0000256" key="2">
    <source>
        <dbReference type="ARBA" id="ARBA00012483"/>
    </source>
</evidence>
<dbReference type="InterPro" id="IPR013083">
    <property type="entry name" value="Znf_RING/FYVE/PHD"/>
</dbReference>
<evidence type="ECO:0000256" key="8">
    <source>
        <dbReference type="PROSITE-ProRule" id="PRU00175"/>
    </source>
</evidence>
<keyword evidence="4" id="KW-0479">Metal-binding</keyword>
<dbReference type="PANTHER" id="PTHR15710:SF22">
    <property type="entry name" value="RING-TYPE E3 UBIQUITIN TRANSFERASE"/>
    <property type="match status" value="1"/>
</dbReference>
<sequence length="345" mass="38552">MSEAPVGRYWCHACHRVVNPVMEPELKCPFCDDGFVEEMESRGFDDSDSTIDSDRSLSLWAPIWYQLINGSSRRSRSRREEDDDDSDLDREFEDFIRRRRRRSAIIQLLQSLQDDLRSETDNFETEVERERERERERESLILINPFNQAIILQGSLDTDQNDGQESNSAGASSGDSFMGSALDMLLQHLAENDLNRYGTPPAKKEAIDALPTVKIEETLGCSVCLEDFAIGMEAKEMPCKHKFHRDCILPWLELHSSCPVCRSQLPADDSKVSNGSSNGSRIDETDGDDGDGGDRVGRGDPNRFWVPVPWPFSGLFSLSGSQNGGTSSSNASSSNSGTNTHGEEN</sequence>
<dbReference type="OMA" id="KSHINAM"/>
<evidence type="ECO:0000256" key="9">
    <source>
        <dbReference type="SAM" id="MobiDB-lite"/>
    </source>
</evidence>
<dbReference type="Gramene" id="Ma06_t00900.1">
    <property type="protein sequence ID" value="Ma06_p00900.1"/>
    <property type="gene ID" value="Ma06_g00900"/>
</dbReference>
<dbReference type="GO" id="GO:0005737">
    <property type="term" value="C:cytoplasm"/>
    <property type="evidence" value="ECO:0000318"/>
    <property type="project" value="GO_Central"/>
</dbReference>
<evidence type="ECO:0000313" key="13">
    <source>
        <dbReference type="Proteomes" id="UP000012960"/>
    </source>
</evidence>
<evidence type="ECO:0000256" key="7">
    <source>
        <dbReference type="ARBA" id="ARBA00022833"/>
    </source>
</evidence>
<keyword evidence="6" id="KW-0833">Ubl conjugation pathway</keyword>
<keyword evidence="13" id="KW-1185">Reference proteome</keyword>
<dbReference type="Gene3D" id="3.30.40.10">
    <property type="entry name" value="Zinc/RING finger domain, C3HC4 (zinc finger)"/>
    <property type="match status" value="1"/>
</dbReference>
<evidence type="ECO:0000313" key="11">
    <source>
        <dbReference type="EMBL" id="CAG1844914.1"/>
    </source>
</evidence>
<feature type="compositionally biased region" description="Basic and acidic residues" evidence="9">
    <location>
        <begin position="292"/>
        <end position="301"/>
    </location>
</feature>
<reference evidence="12" key="2">
    <citation type="submission" date="2021-05" db="UniProtKB">
        <authorList>
            <consortium name="EnsemblPlants"/>
        </authorList>
    </citation>
    <scope>IDENTIFICATION</scope>
    <source>
        <strain evidence="12">subsp. malaccensis</strain>
    </source>
</reference>
<evidence type="ECO:0000259" key="10">
    <source>
        <dbReference type="PROSITE" id="PS50089"/>
    </source>
</evidence>
<evidence type="ECO:0000256" key="5">
    <source>
        <dbReference type="ARBA" id="ARBA00022771"/>
    </source>
</evidence>
<evidence type="ECO:0000313" key="12">
    <source>
        <dbReference type="EnsemblPlants" id="Ma06_p00900.1"/>
    </source>
</evidence>
<evidence type="ECO:0000256" key="3">
    <source>
        <dbReference type="ARBA" id="ARBA00022679"/>
    </source>
</evidence>
<dbReference type="SUPFAM" id="SSF57850">
    <property type="entry name" value="RING/U-box"/>
    <property type="match status" value="1"/>
</dbReference>
<dbReference type="GO" id="GO:0016567">
    <property type="term" value="P:protein ubiquitination"/>
    <property type="evidence" value="ECO:0000318"/>
    <property type="project" value="GO_Central"/>
</dbReference>
<name>A0A804JB98_MUSAM</name>
<dbReference type="KEGG" id="mus:135582792"/>
<feature type="region of interest" description="Disordered" evidence="9">
    <location>
        <begin position="317"/>
        <end position="345"/>
    </location>
</feature>
<dbReference type="InParanoid" id="A0A804JB98"/>
<reference evidence="11" key="1">
    <citation type="submission" date="2021-03" db="EMBL/GenBank/DDBJ databases">
        <authorList>
            <consortium name="Genoscope - CEA"/>
            <person name="William W."/>
        </authorList>
    </citation>
    <scope>NUCLEOTIDE SEQUENCE</scope>
    <source>
        <strain evidence="11">Doubled-haploid Pahang</strain>
    </source>
</reference>
<dbReference type="PANTHER" id="PTHR15710">
    <property type="entry name" value="E3 UBIQUITIN-PROTEIN LIGASE PRAJA"/>
    <property type="match status" value="1"/>
</dbReference>
<dbReference type="EMBL" id="HG996471">
    <property type="protein sequence ID" value="CAG1844914.1"/>
    <property type="molecule type" value="Genomic_DNA"/>
</dbReference>
<dbReference type="EnsemblPlants" id="Ma06_t00900.1">
    <property type="protein sequence ID" value="Ma06_p00900.1"/>
    <property type="gene ID" value="Ma06_g00900"/>
</dbReference>
<protein>
    <recommendedName>
        <fullName evidence="2">RING-type E3 ubiquitin transferase</fullName>
        <ecNumber evidence="2">2.3.2.27</ecNumber>
    </recommendedName>
</protein>
<feature type="region of interest" description="Disordered" evidence="9">
    <location>
        <begin position="265"/>
        <end position="303"/>
    </location>
</feature>
<dbReference type="FunCoup" id="A0A804JB98">
    <property type="interactions" value="1007"/>
</dbReference>
<dbReference type="OrthoDB" id="21204at2759"/>
<proteinExistence type="predicted"/>
<keyword evidence="7" id="KW-0862">Zinc</keyword>
<feature type="domain" description="RING-type" evidence="10">
    <location>
        <begin position="221"/>
        <end position="262"/>
    </location>
</feature>
<keyword evidence="3" id="KW-0808">Transferase</keyword>
<dbReference type="FunFam" id="3.30.40.10:FF:000022">
    <property type="entry name" value="E3 ubiquitin-protein ligase RING1-like"/>
    <property type="match status" value="1"/>
</dbReference>
<dbReference type="Proteomes" id="UP000012960">
    <property type="component" value="Unplaced"/>
</dbReference>
<dbReference type="AlphaFoldDB" id="A0A804JB98"/>
<accession>A0A804JB98</accession>
<dbReference type="SMART" id="SM00184">
    <property type="entry name" value="RING"/>
    <property type="match status" value="1"/>
</dbReference>
<keyword evidence="5 8" id="KW-0863">Zinc-finger</keyword>
<dbReference type="PROSITE" id="PS50089">
    <property type="entry name" value="ZF_RING_2"/>
    <property type="match status" value="1"/>
</dbReference>
<evidence type="ECO:0000256" key="1">
    <source>
        <dbReference type="ARBA" id="ARBA00000900"/>
    </source>
</evidence>
<dbReference type="InterPro" id="IPR001841">
    <property type="entry name" value="Znf_RING"/>
</dbReference>
<dbReference type="Pfam" id="PF14369">
    <property type="entry name" value="Zn_ribbon_19"/>
    <property type="match status" value="1"/>
</dbReference>
<dbReference type="InterPro" id="IPR039525">
    <property type="entry name" value="RNF126-like_zinc-ribbon"/>
</dbReference>
<evidence type="ECO:0000256" key="4">
    <source>
        <dbReference type="ARBA" id="ARBA00022723"/>
    </source>
</evidence>
<evidence type="ECO:0000256" key="6">
    <source>
        <dbReference type="ARBA" id="ARBA00022786"/>
    </source>
</evidence>
<dbReference type="EC" id="2.3.2.27" evidence="2"/>
<dbReference type="GO" id="GO:0008270">
    <property type="term" value="F:zinc ion binding"/>
    <property type="evidence" value="ECO:0007669"/>
    <property type="project" value="UniProtKB-KW"/>
</dbReference>
<organism evidence="12 13">
    <name type="scientific">Musa acuminata subsp. malaccensis</name>
    <name type="common">Wild banana</name>
    <name type="synonym">Musa malaccensis</name>
    <dbReference type="NCBI Taxonomy" id="214687"/>
    <lineage>
        <taxon>Eukaryota</taxon>
        <taxon>Viridiplantae</taxon>
        <taxon>Streptophyta</taxon>
        <taxon>Embryophyta</taxon>
        <taxon>Tracheophyta</taxon>
        <taxon>Spermatophyta</taxon>
        <taxon>Magnoliopsida</taxon>
        <taxon>Liliopsida</taxon>
        <taxon>Zingiberales</taxon>
        <taxon>Musaceae</taxon>
        <taxon>Musa</taxon>
    </lineage>
</organism>
<dbReference type="GO" id="GO:0061630">
    <property type="term" value="F:ubiquitin protein ligase activity"/>
    <property type="evidence" value="ECO:0000318"/>
    <property type="project" value="GO_Central"/>
</dbReference>